<evidence type="ECO:0000256" key="1">
    <source>
        <dbReference type="SAM" id="Phobius"/>
    </source>
</evidence>
<keyword evidence="2" id="KW-1185">Reference proteome</keyword>
<evidence type="ECO:0000313" key="3">
    <source>
        <dbReference type="WBParaSite" id="Hba_13211"/>
    </source>
</evidence>
<keyword evidence="1" id="KW-1133">Transmembrane helix</keyword>
<dbReference type="Proteomes" id="UP000095283">
    <property type="component" value="Unplaced"/>
</dbReference>
<protein>
    <submittedName>
        <fullName evidence="3">G_PROTEIN_RECEP_F1_2 domain-containing protein</fullName>
    </submittedName>
</protein>
<feature type="transmembrane region" description="Helical" evidence="1">
    <location>
        <begin position="20"/>
        <end position="43"/>
    </location>
</feature>
<sequence length="162" mass="18692">MVDLCENIRLREPLRVATFALILPLSLYLIATLSYMVVSIVLFRRRDSHVYRRHFSAVWRLGTHLGIFTVTCVLMALTYYATSPMKDFCHEYEENPRSRACGSMSPLVRYSLLTALSSIGWFTRMTADPIIDVMIDCVLRRAVLQQPKHRLSTFTLTTQNEV</sequence>
<feature type="transmembrane region" description="Helical" evidence="1">
    <location>
        <begin position="64"/>
        <end position="82"/>
    </location>
</feature>
<reference evidence="3" key="1">
    <citation type="submission" date="2016-11" db="UniProtKB">
        <authorList>
            <consortium name="WormBaseParasite"/>
        </authorList>
    </citation>
    <scope>IDENTIFICATION</scope>
</reference>
<dbReference type="WBParaSite" id="Hba_13211">
    <property type="protein sequence ID" value="Hba_13211"/>
    <property type="gene ID" value="Hba_13211"/>
</dbReference>
<accession>A0A1I7X703</accession>
<dbReference type="AlphaFoldDB" id="A0A1I7X703"/>
<evidence type="ECO:0000313" key="2">
    <source>
        <dbReference type="Proteomes" id="UP000095283"/>
    </source>
</evidence>
<name>A0A1I7X703_HETBA</name>
<keyword evidence="1" id="KW-0472">Membrane</keyword>
<keyword evidence="1" id="KW-0812">Transmembrane</keyword>
<proteinExistence type="predicted"/>
<organism evidence="2 3">
    <name type="scientific">Heterorhabditis bacteriophora</name>
    <name type="common">Entomopathogenic nematode worm</name>
    <dbReference type="NCBI Taxonomy" id="37862"/>
    <lineage>
        <taxon>Eukaryota</taxon>
        <taxon>Metazoa</taxon>
        <taxon>Ecdysozoa</taxon>
        <taxon>Nematoda</taxon>
        <taxon>Chromadorea</taxon>
        <taxon>Rhabditida</taxon>
        <taxon>Rhabditina</taxon>
        <taxon>Rhabditomorpha</taxon>
        <taxon>Strongyloidea</taxon>
        <taxon>Heterorhabditidae</taxon>
        <taxon>Heterorhabditis</taxon>
    </lineage>
</organism>